<evidence type="ECO:0000313" key="2">
    <source>
        <dbReference type="Proteomes" id="UP001163835"/>
    </source>
</evidence>
<sequence length="525" mass="60023">MEPSPSQSHIEEPLRFPPVEKSIRADGEIESLDSQIEKLTLNEDEVALPASVSDILSPAHRIPIEILSEIFELVCYPNHGKFYPQFDIVRTTTSLSQVCVVWRQVAHDTPRIWSNLCLSIPEHMSLFNGGGKWVNEWLSRSGVLPLELYLDFPTDNSTWGTEEEIETYSEYQSLVQEVHCLLKQIFDHRHCLIDQIRSISLIGDPIFFTPIFALGRFSFRGMERISIQMTRSLNEDFRVNSFSSANNLRHLEIVEPFFRSQLRTFLLPAAQLIDLQIRTRNYTHFNSSVYAEFLQQCGSLVRLEINPPSSPVFGLPAVRISLPMLKYLQYTFHLPSEGDETPGVSLLHILAVPLLEEMTLILRYVEFQDFSRDLTALQGNSPTSNLKSLTLEMNWTFKAIDATDLASVLLLFPTITSFRLFGIQSDMNPLFQAMTYQTSNDDSVTLLPMILNLELEYRKRTSYPDELIPMILSRSRRNGHQPHPDAGLVARLQTVSILRANYLQKTDEHLVRIAEVPDSVVYSES</sequence>
<organism evidence="1 2">
    <name type="scientific">Lentinula aff. lateritia</name>
    <dbReference type="NCBI Taxonomy" id="2804960"/>
    <lineage>
        <taxon>Eukaryota</taxon>
        <taxon>Fungi</taxon>
        <taxon>Dikarya</taxon>
        <taxon>Basidiomycota</taxon>
        <taxon>Agaricomycotina</taxon>
        <taxon>Agaricomycetes</taxon>
        <taxon>Agaricomycetidae</taxon>
        <taxon>Agaricales</taxon>
        <taxon>Marasmiineae</taxon>
        <taxon>Omphalotaceae</taxon>
        <taxon>Lentinula</taxon>
    </lineage>
</organism>
<protein>
    <submittedName>
        <fullName evidence="1">Uncharacterized protein</fullName>
    </submittedName>
</protein>
<gene>
    <name evidence="1" type="ORF">F5876DRAFT_80271</name>
</gene>
<name>A0ACC1TQC8_9AGAR</name>
<dbReference type="Proteomes" id="UP001163835">
    <property type="component" value="Unassembled WGS sequence"/>
</dbReference>
<accession>A0ACC1TQC8</accession>
<proteinExistence type="predicted"/>
<evidence type="ECO:0000313" key="1">
    <source>
        <dbReference type="EMBL" id="KAJ3806863.1"/>
    </source>
</evidence>
<comment type="caution">
    <text evidence="1">The sequence shown here is derived from an EMBL/GenBank/DDBJ whole genome shotgun (WGS) entry which is preliminary data.</text>
</comment>
<reference evidence="1" key="1">
    <citation type="submission" date="2022-09" db="EMBL/GenBank/DDBJ databases">
        <title>A Global Phylogenomic Analysis of the Shiitake Genus Lentinula.</title>
        <authorList>
            <consortium name="DOE Joint Genome Institute"/>
            <person name="Sierra-Patev S."/>
            <person name="Min B."/>
            <person name="Naranjo-Ortiz M."/>
            <person name="Looney B."/>
            <person name="Konkel Z."/>
            <person name="Slot J.C."/>
            <person name="Sakamoto Y."/>
            <person name="Steenwyk J.L."/>
            <person name="Rokas A."/>
            <person name="Carro J."/>
            <person name="Camarero S."/>
            <person name="Ferreira P."/>
            <person name="Molpeceres G."/>
            <person name="Ruiz-Duenas F.J."/>
            <person name="Serrano A."/>
            <person name="Henrissat B."/>
            <person name="Drula E."/>
            <person name="Hughes K.W."/>
            <person name="Mata J.L."/>
            <person name="Ishikawa N.K."/>
            <person name="Vargas-Isla R."/>
            <person name="Ushijima S."/>
            <person name="Smith C.A."/>
            <person name="Ahrendt S."/>
            <person name="Andreopoulos W."/>
            <person name="He G."/>
            <person name="Labutti K."/>
            <person name="Lipzen A."/>
            <person name="Ng V."/>
            <person name="Riley R."/>
            <person name="Sandor L."/>
            <person name="Barry K."/>
            <person name="Martinez A.T."/>
            <person name="Xiao Y."/>
            <person name="Gibbons J.G."/>
            <person name="Terashima K."/>
            <person name="Grigoriev I.V."/>
            <person name="Hibbett D.S."/>
        </authorList>
    </citation>
    <scope>NUCLEOTIDE SEQUENCE</scope>
    <source>
        <strain evidence="1">TMI1499</strain>
    </source>
</reference>
<keyword evidence="2" id="KW-1185">Reference proteome</keyword>
<dbReference type="EMBL" id="MU795370">
    <property type="protein sequence ID" value="KAJ3806863.1"/>
    <property type="molecule type" value="Genomic_DNA"/>
</dbReference>